<organism evidence="1 2">
    <name type="scientific">Saprospira grandis DSM 2844</name>
    <dbReference type="NCBI Taxonomy" id="694433"/>
    <lineage>
        <taxon>Bacteria</taxon>
        <taxon>Pseudomonadati</taxon>
        <taxon>Bacteroidota</taxon>
        <taxon>Saprospiria</taxon>
        <taxon>Saprospirales</taxon>
        <taxon>Saprospiraceae</taxon>
        <taxon>Saprospira</taxon>
    </lineage>
</organism>
<dbReference type="HOGENOM" id="CLU_3205127_0_0_10"/>
<accession>J1I8I2</accession>
<evidence type="ECO:0000313" key="2">
    <source>
        <dbReference type="Proteomes" id="UP000005113"/>
    </source>
</evidence>
<name>J1I8I2_9BACT</name>
<dbReference type="AlphaFoldDB" id="J1I8I2"/>
<proteinExistence type="predicted"/>
<reference evidence="2" key="1">
    <citation type="journal article" date="2012" name="Stand. Genomic Sci.">
        <title>Permanent draft genome sequence of the gliding predator Saprospira grandis strain Sa g1 (= HR1).</title>
        <authorList>
            <person name="Mavromatis K."/>
            <person name="Chertkov O."/>
            <person name="Lapidus A."/>
            <person name="Nolan M."/>
            <person name="Lucas S."/>
            <person name="Tice H."/>
            <person name="Del Rio T.G."/>
            <person name="Cheng J.F."/>
            <person name="Han C."/>
            <person name="Tapia R."/>
            <person name="Bruce D."/>
            <person name="Goodwin L.A."/>
            <person name="Pitluck S."/>
            <person name="Huntemann M."/>
            <person name="Liolios K."/>
            <person name="Pagani I."/>
            <person name="Ivanova N."/>
            <person name="Mikhailova N."/>
            <person name="Pati A."/>
            <person name="Chen A."/>
            <person name="Palaniappan K."/>
            <person name="Land M."/>
            <person name="Brambilla E.M."/>
            <person name="Rohde M."/>
            <person name="Spring S."/>
            <person name="Goker M."/>
            <person name="Detter J.C."/>
            <person name="Bristow J."/>
            <person name="Eisen J.A."/>
            <person name="Markowitz V."/>
            <person name="Hugenholtz P."/>
            <person name="Kyrpides N.C."/>
            <person name="Klenk H.P."/>
            <person name="Woyke T."/>
        </authorList>
    </citation>
    <scope>NUCLEOTIDE SEQUENCE [LARGE SCALE GENOMIC DNA]</scope>
    <source>
        <strain evidence="2">DSM 2844</strain>
    </source>
</reference>
<evidence type="ECO:0000313" key="1">
    <source>
        <dbReference type="EMBL" id="EJF55150.1"/>
    </source>
</evidence>
<dbReference type="Proteomes" id="UP000005113">
    <property type="component" value="Unassembled WGS sequence"/>
</dbReference>
<gene>
    <name evidence="1" type="ORF">SapgrDRAFT_3514</name>
</gene>
<protein>
    <submittedName>
        <fullName evidence="1">Uncharacterized protein</fullName>
    </submittedName>
</protein>
<dbReference type="EMBL" id="JH719942">
    <property type="protein sequence ID" value="EJF55150.1"/>
    <property type="molecule type" value="Genomic_DNA"/>
</dbReference>
<dbReference type="RefSeq" id="WP_002661197.1">
    <property type="nucleotide sequence ID" value="NZ_JH719942.1"/>
</dbReference>
<sequence>MMKEKGNIIIKDGQSKTIVTDPYKQSGFIRGLKADAWQVWDTTEK</sequence>